<sequence length="178" mass="19396">MLQRSAPNATAPPGSDRWGAVASPGRWPQPGSGWRGPPASVMPGDPDDRFPHRVRTPPTRLPHPDRAGQRERAPARANTRRSGGHITAESGPPLRVGAPPRPSPARPALRRVLARRPDRWRSARHRRPCRYGGALLLHAQGEHPLRGARARPSRPAGPRPAAHDHRGAPRRRPGGHHA</sequence>
<feature type="compositionally biased region" description="Basic residues" evidence="1">
    <location>
        <begin position="168"/>
        <end position="178"/>
    </location>
</feature>
<comment type="caution">
    <text evidence="2">The sequence shown here is derived from an EMBL/GenBank/DDBJ whole genome shotgun (WGS) entry which is preliminary data.</text>
</comment>
<reference evidence="2 3" key="1">
    <citation type="submission" date="2024-09" db="EMBL/GenBank/DDBJ databases">
        <authorList>
            <person name="Sun Q."/>
            <person name="Mori K."/>
        </authorList>
    </citation>
    <scope>NUCLEOTIDE SEQUENCE [LARGE SCALE GENOMIC DNA]</scope>
    <source>
        <strain evidence="2 3">CCM 7609</strain>
    </source>
</reference>
<feature type="compositionally biased region" description="Basic and acidic residues" evidence="1">
    <location>
        <begin position="62"/>
        <end position="74"/>
    </location>
</feature>
<accession>A0ABV5FZW6</accession>
<evidence type="ECO:0000313" key="3">
    <source>
        <dbReference type="Proteomes" id="UP001589575"/>
    </source>
</evidence>
<evidence type="ECO:0000256" key="1">
    <source>
        <dbReference type="SAM" id="MobiDB-lite"/>
    </source>
</evidence>
<dbReference type="Proteomes" id="UP001589575">
    <property type="component" value="Unassembled WGS sequence"/>
</dbReference>
<gene>
    <name evidence="2" type="ORF">ACFFX0_13770</name>
</gene>
<proteinExistence type="predicted"/>
<evidence type="ECO:0000313" key="2">
    <source>
        <dbReference type="EMBL" id="MFB9072212.1"/>
    </source>
</evidence>
<protein>
    <submittedName>
        <fullName evidence="2">Uncharacterized protein</fullName>
    </submittedName>
</protein>
<organism evidence="2 3">
    <name type="scientific">Citricoccus parietis</name>
    <dbReference type="NCBI Taxonomy" id="592307"/>
    <lineage>
        <taxon>Bacteria</taxon>
        <taxon>Bacillati</taxon>
        <taxon>Actinomycetota</taxon>
        <taxon>Actinomycetes</taxon>
        <taxon>Micrococcales</taxon>
        <taxon>Micrococcaceae</taxon>
        <taxon>Citricoccus</taxon>
    </lineage>
</organism>
<keyword evidence="3" id="KW-1185">Reference proteome</keyword>
<dbReference type="EMBL" id="JBHMFI010000001">
    <property type="protein sequence ID" value="MFB9072212.1"/>
    <property type="molecule type" value="Genomic_DNA"/>
</dbReference>
<feature type="region of interest" description="Disordered" evidence="1">
    <location>
        <begin position="1"/>
        <end position="178"/>
    </location>
</feature>
<name>A0ABV5FZW6_9MICC</name>